<dbReference type="InterPro" id="IPR032710">
    <property type="entry name" value="NTF2-like_dom_sf"/>
</dbReference>
<gene>
    <name evidence="1" type="ORF">GCM10009554_78540</name>
</gene>
<comment type="caution">
    <text evidence="1">The sequence shown here is derived from an EMBL/GenBank/DDBJ whole genome shotgun (WGS) entry which is preliminary data.</text>
</comment>
<dbReference type="Proteomes" id="UP001500542">
    <property type="component" value="Unassembled WGS sequence"/>
</dbReference>
<evidence type="ECO:0000313" key="2">
    <source>
        <dbReference type="Proteomes" id="UP001500542"/>
    </source>
</evidence>
<name>A0ABP4C6I8_9ACTN</name>
<reference evidence="2" key="1">
    <citation type="journal article" date="2019" name="Int. J. Syst. Evol. Microbiol.">
        <title>The Global Catalogue of Microorganisms (GCM) 10K type strain sequencing project: providing services to taxonomists for standard genome sequencing and annotation.</title>
        <authorList>
            <consortium name="The Broad Institute Genomics Platform"/>
            <consortium name="The Broad Institute Genome Sequencing Center for Infectious Disease"/>
            <person name="Wu L."/>
            <person name="Ma J."/>
        </authorList>
    </citation>
    <scope>NUCLEOTIDE SEQUENCE [LARGE SCALE GENOMIC DNA]</scope>
    <source>
        <strain evidence="2">JCM 10977</strain>
    </source>
</reference>
<sequence>MTDLVPSRYEYHEGTDHMTSLEKLVETHLNTWNSPAGATRDQLISATYSPDVFIGEPDSAHEGHAGMEEAISALQGQLPGTALSRSGPIQVAQDLVTYAWTLGPTGQPPIVSGRDVLLVRDNQITSLYVVIDAPSEPPADARS</sequence>
<dbReference type="Gene3D" id="3.10.450.50">
    <property type="match status" value="1"/>
</dbReference>
<organism evidence="1 2">
    <name type="scientific">Kribbella koreensis</name>
    <dbReference type="NCBI Taxonomy" id="57909"/>
    <lineage>
        <taxon>Bacteria</taxon>
        <taxon>Bacillati</taxon>
        <taxon>Actinomycetota</taxon>
        <taxon>Actinomycetes</taxon>
        <taxon>Propionibacteriales</taxon>
        <taxon>Kribbellaceae</taxon>
        <taxon>Kribbella</taxon>
    </lineage>
</organism>
<protein>
    <recommendedName>
        <fullName evidence="3">SnoaL-like protein</fullName>
    </recommendedName>
</protein>
<evidence type="ECO:0000313" key="1">
    <source>
        <dbReference type="EMBL" id="GAA0961692.1"/>
    </source>
</evidence>
<dbReference type="EMBL" id="BAAAHK010000022">
    <property type="protein sequence ID" value="GAA0961692.1"/>
    <property type="molecule type" value="Genomic_DNA"/>
</dbReference>
<accession>A0ABP4C6I8</accession>
<dbReference type="RefSeq" id="WP_343982932.1">
    <property type="nucleotide sequence ID" value="NZ_BAAAHK010000022.1"/>
</dbReference>
<keyword evidence="2" id="KW-1185">Reference proteome</keyword>
<dbReference type="SUPFAM" id="SSF54427">
    <property type="entry name" value="NTF2-like"/>
    <property type="match status" value="1"/>
</dbReference>
<evidence type="ECO:0008006" key="3">
    <source>
        <dbReference type="Google" id="ProtNLM"/>
    </source>
</evidence>
<proteinExistence type="predicted"/>